<name>A0AAD2D2V0_EUPCR</name>
<gene>
    <name evidence="1" type="ORF">ECRASSUSDP1_LOCUS19520</name>
</gene>
<evidence type="ECO:0000313" key="1">
    <source>
        <dbReference type="EMBL" id="CAI2378125.1"/>
    </source>
</evidence>
<protein>
    <submittedName>
        <fullName evidence="1">Uncharacterized protein</fullName>
    </submittedName>
</protein>
<sequence length="280" mass="32655">MIAEKWVRLSTKAHLIRVSVEVDSRSYSLVCNLTVHKTVKDFIKYICCMLSKKNFEKYLLILAPSHIILETKTLQENDTLKLITRTEFDEILDAKKRIYPVKEVKYVEHDLVQVPEKFKVQTDLTMFDLGEVKLSTLDVAMEKPIDGLCFMLDKLPSKNVDQQVNYGCDRKGCDFQVTYVRKKDRSYILSAVRAIHNHMDVYSEDVQPKIPLGVFDQNKERKEDCNKGMMGIKHEAGYDENSYNWAPKNEIGDHFQMFPSKKVISKPQKQFKFRLSRSTK</sequence>
<comment type="caution">
    <text evidence="1">The sequence shown here is derived from an EMBL/GenBank/DDBJ whole genome shotgun (WGS) entry which is preliminary data.</text>
</comment>
<dbReference type="AlphaFoldDB" id="A0AAD2D2V0"/>
<evidence type="ECO:0000313" key="2">
    <source>
        <dbReference type="Proteomes" id="UP001295684"/>
    </source>
</evidence>
<accession>A0AAD2D2V0</accession>
<dbReference type="Proteomes" id="UP001295684">
    <property type="component" value="Unassembled WGS sequence"/>
</dbReference>
<proteinExistence type="predicted"/>
<organism evidence="1 2">
    <name type="scientific">Euplotes crassus</name>
    <dbReference type="NCBI Taxonomy" id="5936"/>
    <lineage>
        <taxon>Eukaryota</taxon>
        <taxon>Sar</taxon>
        <taxon>Alveolata</taxon>
        <taxon>Ciliophora</taxon>
        <taxon>Intramacronucleata</taxon>
        <taxon>Spirotrichea</taxon>
        <taxon>Hypotrichia</taxon>
        <taxon>Euplotida</taxon>
        <taxon>Euplotidae</taxon>
        <taxon>Moneuplotes</taxon>
    </lineage>
</organism>
<dbReference type="EMBL" id="CAMPGE010019816">
    <property type="protein sequence ID" value="CAI2378125.1"/>
    <property type="molecule type" value="Genomic_DNA"/>
</dbReference>
<keyword evidence="2" id="KW-1185">Reference proteome</keyword>
<reference evidence="1" key="1">
    <citation type="submission" date="2023-07" db="EMBL/GenBank/DDBJ databases">
        <authorList>
            <consortium name="AG Swart"/>
            <person name="Singh M."/>
            <person name="Singh A."/>
            <person name="Seah K."/>
            <person name="Emmerich C."/>
        </authorList>
    </citation>
    <scope>NUCLEOTIDE SEQUENCE</scope>
    <source>
        <strain evidence="1">DP1</strain>
    </source>
</reference>